<feature type="transmembrane region" description="Helical" evidence="1">
    <location>
        <begin position="12"/>
        <end position="30"/>
    </location>
</feature>
<keyword evidence="3" id="KW-1185">Reference proteome</keyword>
<keyword evidence="1" id="KW-0812">Transmembrane</keyword>
<dbReference type="Proteomes" id="UP001418796">
    <property type="component" value="Unassembled WGS sequence"/>
</dbReference>
<name>A0ABU9VJY5_9BACI</name>
<organism evidence="2 3">
    <name type="scientific">Alkalicoccobacillus gibsonii</name>
    <dbReference type="NCBI Taxonomy" id="79881"/>
    <lineage>
        <taxon>Bacteria</taxon>
        <taxon>Bacillati</taxon>
        <taxon>Bacillota</taxon>
        <taxon>Bacilli</taxon>
        <taxon>Bacillales</taxon>
        <taxon>Bacillaceae</taxon>
        <taxon>Alkalicoccobacillus</taxon>
    </lineage>
</organism>
<evidence type="ECO:0000313" key="3">
    <source>
        <dbReference type="Proteomes" id="UP001418796"/>
    </source>
</evidence>
<evidence type="ECO:0000256" key="1">
    <source>
        <dbReference type="SAM" id="Phobius"/>
    </source>
</evidence>
<protein>
    <recommendedName>
        <fullName evidence="4">YtxH domain-containing protein</fullName>
    </recommendedName>
</protein>
<accession>A0ABU9VJY5</accession>
<keyword evidence="1" id="KW-1133">Transmembrane helix</keyword>
<evidence type="ECO:0008006" key="4">
    <source>
        <dbReference type="Google" id="ProtNLM"/>
    </source>
</evidence>
<proteinExistence type="predicted"/>
<gene>
    <name evidence="2" type="ORF">MKY91_12680</name>
</gene>
<reference evidence="2 3" key="1">
    <citation type="submission" date="2024-03" db="EMBL/GenBank/DDBJ databases">
        <title>Bacilli Hybrid Assemblies.</title>
        <authorList>
            <person name="Kovac J."/>
        </authorList>
    </citation>
    <scope>NUCLEOTIDE SEQUENCE [LARGE SCALE GENOMIC DNA]</scope>
    <source>
        <strain evidence="2 3">FSL R7-0666</strain>
    </source>
</reference>
<dbReference type="EMBL" id="JBCITK010000001">
    <property type="protein sequence ID" value="MEN0644010.1"/>
    <property type="molecule type" value="Genomic_DNA"/>
</dbReference>
<evidence type="ECO:0000313" key="2">
    <source>
        <dbReference type="EMBL" id="MEN0644010.1"/>
    </source>
</evidence>
<sequence>MFKRKKQNHTGYMIGGAAGGFLAAAGLYALTNTKAIKRKAIDYKEESHDMTNAMMESGDDVLSGLKDVVEAAIPHSETKKEATKPELAKVIQKTLDHDPF</sequence>
<keyword evidence="1" id="KW-0472">Membrane</keyword>
<comment type="caution">
    <text evidence="2">The sequence shown here is derived from an EMBL/GenBank/DDBJ whole genome shotgun (WGS) entry which is preliminary data.</text>
</comment>
<dbReference type="RefSeq" id="WP_203087395.1">
    <property type="nucleotide sequence ID" value="NZ_JAEUZA010000001.1"/>
</dbReference>